<accession>A0ABN0XQI5</accession>
<sequence>MWIAPERRRAGRWIAPALAVTAGVAIGATETARGHVATGLVGLAVLLGYGALLGYRRGEAVLTLHEAFGFGRRSGIHLRAAAMTGDVLVGVLVAAMLVQALRGAEIGLLAGLAAVAGVTYFLSVLMLNRTY</sequence>
<keyword evidence="1" id="KW-0812">Transmembrane</keyword>
<keyword evidence="1" id="KW-0472">Membrane</keyword>
<feature type="transmembrane region" description="Helical" evidence="1">
    <location>
        <begin position="76"/>
        <end position="100"/>
    </location>
</feature>
<name>A0ABN0XQI5_9ACTN</name>
<keyword evidence="1" id="KW-1133">Transmembrane helix</keyword>
<evidence type="ECO:0000313" key="2">
    <source>
        <dbReference type="EMBL" id="GAA0370291.1"/>
    </source>
</evidence>
<organism evidence="2 3">
    <name type="scientific">Actinoallomurus spadix</name>
    <dbReference type="NCBI Taxonomy" id="79912"/>
    <lineage>
        <taxon>Bacteria</taxon>
        <taxon>Bacillati</taxon>
        <taxon>Actinomycetota</taxon>
        <taxon>Actinomycetes</taxon>
        <taxon>Streptosporangiales</taxon>
        <taxon>Thermomonosporaceae</taxon>
        <taxon>Actinoallomurus</taxon>
    </lineage>
</organism>
<evidence type="ECO:0000313" key="3">
    <source>
        <dbReference type="Proteomes" id="UP001501822"/>
    </source>
</evidence>
<dbReference type="RefSeq" id="WP_252805271.1">
    <property type="nucleotide sequence ID" value="NZ_BAAABM010000069.1"/>
</dbReference>
<dbReference type="Proteomes" id="UP001501822">
    <property type="component" value="Unassembled WGS sequence"/>
</dbReference>
<feature type="transmembrane region" description="Helical" evidence="1">
    <location>
        <begin position="106"/>
        <end position="127"/>
    </location>
</feature>
<proteinExistence type="predicted"/>
<comment type="caution">
    <text evidence="2">The sequence shown here is derived from an EMBL/GenBank/DDBJ whole genome shotgun (WGS) entry which is preliminary data.</text>
</comment>
<dbReference type="EMBL" id="BAAABM010000069">
    <property type="protein sequence ID" value="GAA0370291.1"/>
    <property type="molecule type" value="Genomic_DNA"/>
</dbReference>
<keyword evidence="3" id="KW-1185">Reference proteome</keyword>
<evidence type="ECO:0008006" key="4">
    <source>
        <dbReference type="Google" id="ProtNLM"/>
    </source>
</evidence>
<gene>
    <name evidence="2" type="ORF">GCM10010151_70290</name>
</gene>
<reference evidence="2 3" key="1">
    <citation type="journal article" date="2019" name="Int. J. Syst. Evol. Microbiol.">
        <title>The Global Catalogue of Microorganisms (GCM) 10K type strain sequencing project: providing services to taxonomists for standard genome sequencing and annotation.</title>
        <authorList>
            <consortium name="The Broad Institute Genomics Platform"/>
            <consortium name="The Broad Institute Genome Sequencing Center for Infectious Disease"/>
            <person name="Wu L."/>
            <person name="Ma J."/>
        </authorList>
    </citation>
    <scope>NUCLEOTIDE SEQUENCE [LARGE SCALE GENOMIC DNA]</scope>
    <source>
        <strain evidence="2 3">JCM 3146</strain>
    </source>
</reference>
<evidence type="ECO:0000256" key="1">
    <source>
        <dbReference type="SAM" id="Phobius"/>
    </source>
</evidence>
<feature type="transmembrane region" description="Helical" evidence="1">
    <location>
        <begin position="37"/>
        <end position="55"/>
    </location>
</feature>
<protein>
    <recommendedName>
        <fullName evidence="4">ABC transporter permease</fullName>
    </recommendedName>
</protein>